<evidence type="ECO:0000313" key="9">
    <source>
        <dbReference type="Proteomes" id="UP001596410"/>
    </source>
</evidence>
<reference evidence="9" key="1">
    <citation type="journal article" date="2019" name="Int. J. Syst. Evol. Microbiol.">
        <title>The Global Catalogue of Microorganisms (GCM) 10K type strain sequencing project: providing services to taxonomists for standard genome sequencing and annotation.</title>
        <authorList>
            <consortium name="The Broad Institute Genomics Platform"/>
            <consortium name="The Broad Institute Genome Sequencing Center for Infectious Disease"/>
            <person name="Wu L."/>
            <person name="Ma J."/>
        </authorList>
    </citation>
    <scope>NUCLEOTIDE SEQUENCE [LARGE SCALE GENOMIC DNA]</scope>
    <source>
        <strain evidence="9">CGMCC 4.1621</strain>
    </source>
</reference>
<dbReference type="Pfam" id="PF00892">
    <property type="entry name" value="EamA"/>
    <property type="match status" value="2"/>
</dbReference>
<evidence type="ECO:0000256" key="3">
    <source>
        <dbReference type="ARBA" id="ARBA00022692"/>
    </source>
</evidence>
<protein>
    <submittedName>
        <fullName evidence="8">DMT family transporter</fullName>
    </submittedName>
</protein>
<dbReference type="InterPro" id="IPR050638">
    <property type="entry name" value="AA-Vitamin_Transporters"/>
</dbReference>
<sequence length="298" mass="32842">MRLYSALVGLSLIWGLSFVFIKWLVDPIGVWGTVFLRCLAGGLILLPFLWAKRKSIVRPIPWKALLFVGIFNAGVPWGFIAWSETEIHSSTAAVMNALTPICTGLVGFLFFSIVLKRRQWGGIVLGFFGILVLMEFNIVELFNESFIGIGTMILATISYGVASQFTKRHLQETGVILITTCSLFIAAFVGLIGMLFTGSVSRISWDLFSEPLVWLSIIGLGCFGSGIAHLLFYYMVKSGSAEFATSVTYLIPVTAMIWGYVLLEEPITNYLVLGLLIIFIGVYLATRKPRKGKIASSV</sequence>
<evidence type="ECO:0000256" key="4">
    <source>
        <dbReference type="ARBA" id="ARBA00022989"/>
    </source>
</evidence>
<evidence type="ECO:0000259" key="7">
    <source>
        <dbReference type="Pfam" id="PF00892"/>
    </source>
</evidence>
<dbReference type="InterPro" id="IPR000620">
    <property type="entry name" value="EamA_dom"/>
</dbReference>
<keyword evidence="4 6" id="KW-1133">Transmembrane helix</keyword>
<comment type="subcellular location">
    <subcellularLocation>
        <location evidence="1">Endomembrane system</location>
        <topology evidence="1">Multi-pass membrane protein</topology>
    </subcellularLocation>
</comment>
<dbReference type="EMBL" id="JBHSZV010000020">
    <property type="protein sequence ID" value="MFC7061948.1"/>
    <property type="molecule type" value="Genomic_DNA"/>
</dbReference>
<comment type="caution">
    <text evidence="8">The sequence shown here is derived from an EMBL/GenBank/DDBJ whole genome shotgun (WGS) entry which is preliminary data.</text>
</comment>
<keyword evidence="9" id="KW-1185">Reference proteome</keyword>
<feature type="domain" description="EamA" evidence="7">
    <location>
        <begin position="6"/>
        <end position="133"/>
    </location>
</feature>
<feature type="transmembrane region" description="Helical" evidence="6">
    <location>
        <begin position="243"/>
        <end position="261"/>
    </location>
</feature>
<dbReference type="PANTHER" id="PTHR32322:SF2">
    <property type="entry name" value="EAMA DOMAIN-CONTAINING PROTEIN"/>
    <property type="match status" value="1"/>
</dbReference>
<feature type="transmembrane region" description="Helical" evidence="6">
    <location>
        <begin position="145"/>
        <end position="162"/>
    </location>
</feature>
<dbReference type="InterPro" id="IPR037185">
    <property type="entry name" value="EmrE-like"/>
</dbReference>
<feature type="transmembrane region" description="Helical" evidence="6">
    <location>
        <begin position="31"/>
        <end position="50"/>
    </location>
</feature>
<dbReference type="SUPFAM" id="SSF103481">
    <property type="entry name" value="Multidrug resistance efflux transporter EmrE"/>
    <property type="match status" value="2"/>
</dbReference>
<feature type="transmembrane region" description="Helical" evidence="6">
    <location>
        <begin position="122"/>
        <end position="139"/>
    </location>
</feature>
<evidence type="ECO:0000256" key="2">
    <source>
        <dbReference type="ARBA" id="ARBA00007362"/>
    </source>
</evidence>
<evidence type="ECO:0000256" key="5">
    <source>
        <dbReference type="ARBA" id="ARBA00023136"/>
    </source>
</evidence>
<keyword evidence="5 6" id="KW-0472">Membrane</keyword>
<gene>
    <name evidence="8" type="ORF">ACFQIC_08760</name>
</gene>
<comment type="similarity">
    <text evidence="2">Belongs to the EamA transporter family.</text>
</comment>
<dbReference type="PANTHER" id="PTHR32322">
    <property type="entry name" value="INNER MEMBRANE TRANSPORTER"/>
    <property type="match status" value="1"/>
</dbReference>
<feature type="transmembrane region" description="Helical" evidence="6">
    <location>
        <begin position="174"/>
        <end position="200"/>
    </location>
</feature>
<proteinExistence type="inferred from homology"/>
<evidence type="ECO:0000256" key="1">
    <source>
        <dbReference type="ARBA" id="ARBA00004127"/>
    </source>
</evidence>
<organism evidence="8 9">
    <name type="scientific">Halobacillus seohaensis</name>
    <dbReference type="NCBI Taxonomy" id="447421"/>
    <lineage>
        <taxon>Bacteria</taxon>
        <taxon>Bacillati</taxon>
        <taxon>Bacillota</taxon>
        <taxon>Bacilli</taxon>
        <taxon>Bacillales</taxon>
        <taxon>Bacillaceae</taxon>
        <taxon>Halobacillus</taxon>
    </lineage>
</organism>
<feature type="transmembrane region" description="Helical" evidence="6">
    <location>
        <begin position="212"/>
        <end position="236"/>
    </location>
</feature>
<feature type="transmembrane region" description="Helical" evidence="6">
    <location>
        <begin position="62"/>
        <end position="82"/>
    </location>
</feature>
<feature type="transmembrane region" description="Helical" evidence="6">
    <location>
        <begin position="267"/>
        <end position="286"/>
    </location>
</feature>
<dbReference type="Proteomes" id="UP001596410">
    <property type="component" value="Unassembled WGS sequence"/>
</dbReference>
<evidence type="ECO:0000313" key="8">
    <source>
        <dbReference type="EMBL" id="MFC7061948.1"/>
    </source>
</evidence>
<name>A0ABW2EIG3_9BACI</name>
<feature type="transmembrane region" description="Helical" evidence="6">
    <location>
        <begin position="7"/>
        <end position="25"/>
    </location>
</feature>
<feature type="domain" description="EamA" evidence="7">
    <location>
        <begin position="147"/>
        <end position="286"/>
    </location>
</feature>
<evidence type="ECO:0000256" key="6">
    <source>
        <dbReference type="SAM" id="Phobius"/>
    </source>
</evidence>
<dbReference type="RefSeq" id="WP_204709785.1">
    <property type="nucleotide sequence ID" value="NZ_JBHSZV010000020.1"/>
</dbReference>
<accession>A0ABW2EIG3</accession>
<keyword evidence="3 6" id="KW-0812">Transmembrane</keyword>
<feature type="transmembrane region" description="Helical" evidence="6">
    <location>
        <begin position="94"/>
        <end position="115"/>
    </location>
</feature>